<dbReference type="EMBL" id="LIAE01006552">
    <property type="protein sequence ID" value="PAV87766.1"/>
    <property type="molecule type" value="Genomic_DNA"/>
</dbReference>
<dbReference type="SMART" id="SM00316">
    <property type="entry name" value="S1"/>
    <property type="match status" value="5"/>
</dbReference>
<evidence type="ECO:0000256" key="1">
    <source>
        <dbReference type="ARBA" id="ARBA00004604"/>
    </source>
</evidence>
<dbReference type="InterPro" id="IPR011990">
    <property type="entry name" value="TPR-like_helical_dom_sf"/>
</dbReference>
<feature type="domain" description="S1 motif" evidence="6">
    <location>
        <begin position="460"/>
        <end position="529"/>
    </location>
</feature>
<accession>A0A2A2LNH2</accession>
<feature type="domain" description="S1 motif" evidence="6">
    <location>
        <begin position="282"/>
        <end position="352"/>
    </location>
</feature>
<sequence length="1024" mass="116058">MFRKWALEKQKKKNSMERKMVVEENFPRGKVVFDKDSTKPPAKAVLDDEPLFQTGKKRKASRAVKNDGVAKKKSKKAKIAEERGVVWMNSVKMDMYVEGLRGCGIVHEVEETFILLDCVDGVKVELPATNIGKTFLEALKSDKISLEEAFPVGMMVPFKVARPSVVQPPKKKGGKSYRTRPIVECAPGKLNAQYTMHPGLTIFGVVESLEEKGAILDVGFSSVKGFLPRDKAGQIELKEGLPLAVRVESVESRTLKVSALVEQDNLAFEVCETLKMECLLPGTIVECTPEVEQKLSKTKGIFVNLGNDVRGFIHRRHLPPRIRKDPSRLGKAIRAVVMLCQRNTHLLVLSAHPDLIAVSRPERRTQFQNYQIGDVIECTVMELDSKSPKVTFMLPDTEDGKASLITATASKSFLDKADERDKIYKTGKNFKCRVMDFNFVERTLIVATRKDILKQKIICWKLVDAKVKMVGRLGVKVIINNLVPAFIPTSLCSEKTAFNLVTAFPIGKIVKCRIWDVNEEKKNIVLAARSDLVKFEGVPVGAYDANLIASKTVVLISKVLPTGSLIVKAFGRVTGIVHGSHVKRKGMTSEIKVNQTLPVTVAEVNPEERRMRFDLIGEDVVQEKKQEKSKTQPEKSKKAKPEKEKPTKRPLLKPEEDSEQEEEKPKKKAESVKISDPGFDWSDSGFRPEDFVEVGKVGELEGDEELIKKTGLKMEKPEQLLQKDEMKGKSRQELDRMRAVKIQLKEMEIGKAEPKTEDDYSKLVRKEHNSAEAWIRFMSYFLEKDDLVKARITAERALSSINYREEDEIFNIWTAYLNMEVTFGDEQSARTIFERACGNADSLRVHKQYAAILVRHEKQELADEIFDAMVRKFRSQSDEVWHLQAENLMNTSRQAKARDLLKRALDSVPKARHSSLISKFAQLEYKKGDSEKGKTMFENLLIAYPKKTDIWMIYANLALKQGGIQTTREVLSRACGQKLSIHKLRPLFKLWMELEEKHGDEKSRREVQNKAIGVLKEANTEEEE</sequence>
<dbReference type="STRING" id="2018661.A0A2A2LNH2"/>
<dbReference type="InterPro" id="IPR003107">
    <property type="entry name" value="HAT"/>
</dbReference>
<dbReference type="SUPFAM" id="SSF50249">
    <property type="entry name" value="Nucleic acid-binding proteins"/>
    <property type="match status" value="2"/>
</dbReference>
<comment type="subcellular location">
    <subcellularLocation>
        <location evidence="1">Nucleus</location>
        <location evidence="1">Nucleolus</location>
    </subcellularLocation>
</comment>
<dbReference type="AlphaFoldDB" id="A0A2A2LNH2"/>
<reference evidence="7 8" key="1">
    <citation type="journal article" date="2017" name="Curr. Biol.">
        <title>Genome architecture and evolution of a unichromosomal asexual nematode.</title>
        <authorList>
            <person name="Fradin H."/>
            <person name="Zegar C."/>
            <person name="Gutwein M."/>
            <person name="Lucas J."/>
            <person name="Kovtun M."/>
            <person name="Corcoran D."/>
            <person name="Baugh L.R."/>
            <person name="Kiontke K."/>
            <person name="Gunsalus K."/>
            <person name="Fitch D.H."/>
            <person name="Piano F."/>
        </authorList>
    </citation>
    <scope>NUCLEOTIDE SEQUENCE [LARGE SCALE GENOMIC DNA]</scope>
    <source>
        <strain evidence="7">PF1309</strain>
    </source>
</reference>
<dbReference type="GO" id="GO:0006364">
    <property type="term" value="P:rRNA processing"/>
    <property type="evidence" value="ECO:0007669"/>
    <property type="project" value="UniProtKB-KW"/>
</dbReference>
<dbReference type="InterPro" id="IPR012340">
    <property type="entry name" value="NA-bd_OB-fold"/>
</dbReference>
<evidence type="ECO:0000256" key="3">
    <source>
        <dbReference type="ARBA" id="ARBA00022737"/>
    </source>
</evidence>
<dbReference type="PANTHER" id="PTHR23270:SF10">
    <property type="entry name" value="PROTEIN RRP5 HOMOLOG"/>
    <property type="match status" value="1"/>
</dbReference>
<keyword evidence="3" id="KW-0677">Repeat</keyword>
<comment type="caution">
    <text evidence="7">The sequence shown here is derived from an EMBL/GenBank/DDBJ whole genome shotgun (WGS) entry which is preliminary data.</text>
</comment>
<evidence type="ECO:0000259" key="6">
    <source>
        <dbReference type="PROSITE" id="PS50126"/>
    </source>
</evidence>
<feature type="region of interest" description="Disordered" evidence="5">
    <location>
        <begin position="621"/>
        <end position="680"/>
    </location>
</feature>
<dbReference type="InterPro" id="IPR045209">
    <property type="entry name" value="Rrp5"/>
</dbReference>
<keyword evidence="8" id="KW-1185">Reference proteome</keyword>
<dbReference type="PROSITE" id="PS50126">
    <property type="entry name" value="S1"/>
    <property type="match status" value="3"/>
</dbReference>
<dbReference type="SUPFAM" id="SSF48452">
    <property type="entry name" value="TPR-like"/>
    <property type="match status" value="2"/>
</dbReference>
<dbReference type="InterPro" id="IPR055430">
    <property type="entry name" value="HAT_Syf1_CNRKL1_C"/>
</dbReference>
<dbReference type="OrthoDB" id="412781at2759"/>
<dbReference type="GO" id="GO:0003723">
    <property type="term" value="F:RNA binding"/>
    <property type="evidence" value="ECO:0007669"/>
    <property type="project" value="TreeGrafter"/>
</dbReference>
<gene>
    <name evidence="7" type="ORF">WR25_03797</name>
</gene>
<name>A0A2A2LNH2_9BILA</name>
<dbReference type="SMART" id="SM00386">
    <property type="entry name" value="HAT"/>
    <property type="match status" value="7"/>
</dbReference>
<dbReference type="Gene3D" id="1.25.40.10">
    <property type="entry name" value="Tetratricopeptide repeat domain"/>
    <property type="match status" value="2"/>
</dbReference>
<organism evidence="7 8">
    <name type="scientific">Diploscapter pachys</name>
    <dbReference type="NCBI Taxonomy" id="2018661"/>
    <lineage>
        <taxon>Eukaryota</taxon>
        <taxon>Metazoa</taxon>
        <taxon>Ecdysozoa</taxon>
        <taxon>Nematoda</taxon>
        <taxon>Chromadorea</taxon>
        <taxon>Rhabditida</taxon>
        <taxon>Rhabditina</taxon>
        <taxon>Rhabditomorpha</taxon>
        <taxon>Rhabditoidea</taxon>
        <taxon>Rhabditidae</taxon>
        <taxon>Diploscapter</taxon>
    </lineage>
</organism>
<dbReference type="GO" id="GO:0032040">
    <property type="term" value="C:small-subunit processome"/>
    <property type="evidence" value="ECO:0007669"/>
    <property type="project" value="TreeGrafter"/>
</dbReference>
<feature type="domain" description="S1 motif" evidence="6">
    <location>
        <begin position="199"/>
        <end position="260"/>
    </location>
</feature>
<dbReference type="Proteomes" id="UP000218231">
    <property type="component" value="Unassembled WGS sequence"/>
</dbReference>
<dbReference type="PANTHER" id="PTHR23270">
    <property type="entry name" value="PROGRAMMED CELL DEATH PROTEIN 11 PRE-RRNA PROCESSING PROTEIN RRP5"/>
    <property type="match status" value="1"/>
</dbReference>
<proteinExistence type="predicted"/>
<feature type="compositionally biased region" description="Basic and acidic residues" evidence="5">
    <location>
        <begin position="621"/>
        <end position="655"/>
    </location>
</feature>
<dbReference type="Gene3D" id="2.40.50.140">
    <property type="entry name" value="Nucleic acid-binding proteins"/>
    <property type="match status" value="3"/>
</dbReference>
<evidence type="ECO:0000256" key="5">
    <source>
        <dbReference type="SAM" id="MobiDB-lite"/>
    </source>
</evidence>
<keyword evidence="2" id="KW-0698">rRNA processing</keyword>
<keyword evidence="4" id="KW-0539">Nucleus</keyword>
<evidence type="ECO:0000313" key="8">
    <source>
        <dbReference type="Proteomes" id="UP000218231"/>
    </source>
</evidence>
<evidence type="ECO:0000256" key="4">
    <source>
        <dbReference type="ARBA" id="ARBA00023242"/>
    </source>
</evidence>
<evidence type="ECO:0000256" key="2">
    <source>
        <dbReference type="ARBA" id="ARBA00022552"/>
    </source>
</evidence>
<evidence type="ECO:0000313" key="7">
    <source>
        <dbReference type="EMBL" id="PAV87766.1"/>
    </source>
</evidence>
<dbReference type="InterPro" id="IPR003029">
    <property type="entry name" value="S1_domain"/>
</dbReference>
<dbReference type="Pfam" id="PF23231">
    <property type="entry name" value="HAT_Syf1_CNRKL1_C"/>
    <property type="match status" value="1"/>
</dbReference>
<protein>
    <recommendedName>
        <fullName evidence="6">S1 motif domain-containing protein</fullName>
    </recommendedName>
</protein>
<feature type="compositionally biased region" description="Basic and acidic residues" evidence="5">
    <location>
        <begin position="663"/>
        <end position="673"/>
    </location>
</feature>